<accession>A0A0G0XUD6</accession>
<sequence>MISVIVPVYRGEKTIEQDINRIDNALVRLDIPYEIIVVIDGIVDKSFEKAKRMEKQNKHLSVVGYTHNKGKGYAVRYGMARSKGAIIAFIDAGSDIAPGGLSILLEHFHWHNADIVVGSKRHAVSKVHYPFFRKIISWVYQMLIKLLFGLSLRDTQVGMKLYRRRVLEDVLPRLLVKRFAFDIEILAVAHHLGYTKIFEGPIELDFSGASTITSFTLWKEVFSVLRDTLAVFYRLRILHYYDTTNKRRWVFDPELNFRINVP</sequence>
<dbReference type="Proteomes" id="UP000034676">
    <property type="component" value="Unassembled WGS sequence"/>
</dbReference>
<dbReference type="InterPro" id="IPR001173">
    <property type="entry name" value="Glyco_trans_2-like"/>
</dbReference>
<comment type="caution">
    <text evidence="2">The sequence shown here is derived from an EMBL/GenBank/DDBJ whole genome shotgun (WGS) entry which is preliminary data.</text>
</comment>
<dbReference type="SUPFAM" id="SSF53448">
    <property type="entry name" value="Nucleotide-diphospho-sugar transferases"/>
    <property type="match status" value="1"/>
</dbReference>
<dbReference type="PANTHER" id="PTHR48090:SF7">
    <property type="entry name" value="RFBJ PROTEIN"/>
    <property type="match status" value="1"/>
</dbReference>
<evidence type="ECO:0000313" key="3">
    <source>
        <dbReference type="Proteomes" id="UP000034676"/>
    </source>
</evidence>
<gene>
    <name evidence="2" type="ORF">UU42_C0010G0017</name>
</gene>
<dbReference type="Gene3D" id="3.90.550.10">
    <property type="entry name" value="Spore Coat Polysaccharide Biosynthesis Protein SpsA, Chain A"/>
    <property type="match status" value="1"/>
</dbReference>
<name>A0A0G0XUD6_9BACT</name>
<protein>
    <submittedName>
        <fullName evidence="2">Glycosyl transferase, family 2</fullName>
    </submittedName>
</protein>
<dbReference type="GO" id="GO:0016740">
    <property type="term" value="F:transferase activity"/>
    <property type="evidence" value="ECO:0007669"/>
    <property type="project" value="UniProtKB-KW"/>
</dbReference>
<dbReference type="CDD" id="cd04179">
    <property type="entry name" value="DPM_DPG-synthase_like"/>
    <property type="match status" value="1"/>
</dbReference>
<feature type="domain" description="Glycosyltransferase 2-like" evidence="1">
    <location>
        <begin position="3"/>
        <end position="170"/>
    </location>
</feature>
<organism evidence="2 3">
    <name type="scientific">Candidatus Woesebacteria bacterium GW2011_GWA1_41_13b</name>
    <dbReference type="NCBI Taxonomy" id="1618555"/>
    <lineage>
        <taxon>Bacteria</taxon>
        <taxon>Candidatus Woeseibacteriota</taxon>
    </lineage>
</organism>
<evidence type="ECO:0000259" key="1">
    <source>
        <dbReference type="Pfam" id="PF00535"/>
    </source>
</evidence>
<evidence type="ECO:0000313" key="2">
    <source>
        <dbReference type="EMBL" id="KKR91522.1"/>
    </source>
</evidence>
<keyword evidence="2" id="KW-0808">Transferase</keyword>
<dbReference type="PANTHER" id="PTHR48090">
    <property type="entry name" value="UNDECAPRENYL-PHOSPHATE 4-DEOXY-4-FORMAMIDO-L-ARABINOSE TRANSFERASE-RELATED"/>
    <property type="match status" value="1"/>
</dbReference>
<reference evidence="2 3" key="1">
    <citation type="journal article" date="2015" name="Nature">
        <title>rRNA introns, odd ribosomes, and small enigmatic genomes across a large radiation of phyla.</title>
        <authorList>
            <person name="Brown C.T."/>
            <person name="Hug L.A."/>
            <person name="Thomas B.C."/>
            <person name="Sharon I."/>
            <person name="Castelle C.J."/>
            <person name="Singh A."/>
            <person name="Wilkins M.J."/>
            <person name="Williams K.H."/>
            <person name="Banfield J.F."/>
        </authorList>
    </citation>
    <scope>NUCLEOTIDE SEQUENCE [LARGE SCALE GENOMIC DNA]</scope>
</reference>
<dbReference type="Pfam" id="PF00535">
    <property type="entry name" value="Glycos_transf_2"/>
    <property type="match status" value="1"/>
</dbReference>
<dbReference type="AlphaFoldDB" id="A0A0G0XUD6"/>
<dbReference type="InterPro" id="IPR050256">
    <property type="entry name" value="Glycosyltransferase_2"/>
</dbReference>
<dbReference type="InterPro" id="IPR029044">
    <property type="entry name" value="Nucleotide-diphossugar_trans"/>
</dbReference>
<dbReference type="EMBL" id="LCAO01000010">
    <property type="protein sequence ID" value="KKR91522.1"/>
    <property type="molecule type" value="Genomic_DNA"/>
</dbReference>
<proteinExistence type="predicted"/>